<dbReference type="InterPro" id="IPR039808">
    <property type="entry name" value="Cadherin"/>
</dbReference>
<keyword evidence="3" id="KW-0106">Calcium</keyword>
<dbReference type="PANTHER" id="PTHR24027:SF424">
    <property type="entry name" value="CADHERIN-16 ISOFORM X3"/>
    <property type="match status" value="1"/>
</dbReference>
<dbReference type="Gene3D" id="2.60.40.60">
    <property type="entry name" value="Cadherins"/>
    <property type="match status" value="2"/>
</dbReference>
<sequence>AVIVSLAGLNSSCTVVVTVQDENNNPPVFSQHEYGPFHVPEDALVGTTVTAVLARDGDVRAGDSWQVDYRLESGNEDEVFTLVTDRQTNEVSLVLSKVNSTVGPADSQCIH</sequence>
<name>A0ABV0QSF0_9TELE</name>
<dbReference type="EMBL" id="JAHRIN010020456">
    <property type="protein sequence ID" value="MEQ2198740.1"/>
    <property type="molecule type" value="Genomic_DNA"/>
</dbReference>
<gene>
    <name evidence="5" type="ORF">XENOCAPTIV_017515</name>
</gene>
<keyword evidence="2" id="KW-0677">Repeat</keyword>
<evidence type="ECO:0000256" key="4">
    <source>
        <dbReference type="ARBA" id="ARBA00023136"/>
    </source>
</evidence>
<evidence type="ECO:0008006" key="7">
    <source>
        <dbReference type="Google" id="ProtNLM"/>
    </source>
</evidence>
<feature type="non-terminal residue" evidence="5">
    <location>
        <position position="1"/>
    </location>
</feature>
<evidence type="ECO:0000256" key="3">
    <source>
        <dbReference type="ARBA" id="ARBA00022837"/>
    </source>
</evidence>
<evidence type="ECO:0000313" key="6">
    <source>
        <dbReference type="Proteomes" id="UP001434883"/>
    </source>
</evidence>
<evidence type="ECO:0000313" key="5">
    <source>
        <dbReference type="EMBL" id="MEQ2198740.1"/>
    </source>
</evidence>
<protein>
    <recommendedName>
        <fullName evidence="7">Cadherin domain-containing protein</fullName>
    </recommendedName>
</protein>
<keyword evidence="6" id="KW-1185">Reference proteome</keyword>
<reference evidence="5 6" key="1">
    <citation type="submission" date="2021-06" db="EMBL/GenBank/DDBJ databases">
        <authorList>
            <person name="Palmer J.M."/>
        </authorList>
    </citation>
    <scope>NUCLEOTIDE SEQUENCE [LARGE SCALE GENOMIC DNA]</scope>
    <source>
        <strain evidence="5 6">XC_2019</strain>
        <tissue evidence="5">Muscle</tissue>
    </source>
</reference>
<dbReference type="Proteomes" id="UP001434883">
    <property type="component" value="Unassembled WGS sequence"/>
</dbReference>
<evidence type="ECO:0000256" key="1">
    <source>
        <dbReference type="ARBA" id="ARBA00004370"/>
    </source>
</evidence>
<comment type="caution">
    <text evidence="5">The sequence shown here is derived from an EMBL/GenBank/DDBJ whole genome shotgun (WGS) entry which is preliminary data.</text>
</comment>
<evidence type="ECO:0000256" key="2">
    <source>
        <dbReference type="ARBA" id="ARBA00022737"/>
    </source>
</evidence>
<accession>A0ABV0QSF0</accession>
<dbReference type="InterPro" id="IPR015919">
    <property type="entry name" value="Cadherin-like_sf"/>
</dbReference>
<dbReference type="CDD" id="cd11304">
    <property type="entry name" value="Cadherin_repeat"/>
    <property type="match status" value="1"/>
</dbReference>
<proteinExistence type="predicted"/>
<comment type="subcellular location">
    <subcellularLocation>
        <location evidence="1">Membrane</location>
    </subcellularLocation>
</comment>
<keyword evidence="4" id="KW-0472">Membrane</keyword>
<dbReference type="PANTHER" id="PTHR24027">
    <property type="entry name" value="CADHERIN-23"/>
    <property type="match status" value="1"/>
</dbReference>
<organism evidence="5 6">
    <name type="scientific">Xenoophorus captivus</name>
    <dbReference type="NCBI Taxonomy" id="1517983"/>
    <lineage>
        <taxon>Eukaryota</taxon>
        <taxon>Metazoa</taxon>
        <taxon>Chordata</taxon>
        <taxon>Craniata</taxon>
        <taxon>Vertebrata</taxon>
        <taxon>Euteleostomi</taxon>
        <taxon>Actinopterygii</taxon>
        <taxon>Neopterygii</taxon>
        <taxon>Teleostei</taxon>
        <taxon>Neoteleostei</taxon>
        <taxon>Acanthomorphata</taxon>
        <taxon>Ovalentaria</taxon>
        <taxon>Atherinomorphae</taxon>
        <taxon>Cyprinodontiformes</taxon>
        <taxon>Goodeidae</taxon>
        <taxon>Xenoophorus</taxon>
    </lineage>
</organism>
<dbReference type="SUPFAM" id="SSF49313">
    <property type="entry name" value="Cadherin-like"/>
    <property type="match status" value="1"/>
</dbReference>